<organism evidence="1 2">
    <name type="scientific">Caerostris extrusa</name>
    <name type="common">Bark spider</name>
    <name type="synonym">Caerostris bankana</name>
    <dbReference type="NCBI Taxonomy" id="172846"/>
    <lineage>
        <taxon>Eukaryota</taxon>
        <taxon>Metazoa</taxon>
        <taxon>Ecdysozoa</taxon>
        <taxon>Arthropoda</taxon>
        <taxon>Chelicerata</taxon>
        <taxon>Arachnida</taxon>
        <taxon>Araneae</taxon>
        <taxon>Araneomorphae</taxon>
        <taxon>Entelegynae</taxon>
        <taxon>Araneoidea</taxon>
        <taxon>Araneidae</taxon>
        <taxon>Caerostris</taxon>
    </lineage>
</organism>
<protein>
    <submittedName>
        <fullName evidence="1">Uncharacterized protein</fullName>
    </submittedName>
</protein>
<evidence type="ECO:0000313" key="1">
    <source>
        <dbReference type="EMBL" id="GIY99242.1"/>
    </source>
</evidence>
<reference evidence="1 2" key="1">
    <citation type="submission" date="2021-06" db="EMBL/GenBank/DDBJ databases">
        <title>Caerostris extrusa draft genome.</title>
        <authorList>
            <person name="Kono N."/>
            <person name="Arakawa K."/>
        </authorList>
    </citation>
    <scope>NUCLEOTIDE SEQUENCE [LARGE SCALE GENOMIC DNA]</scope>
</reference>
<dbReference type="Proteomes" id="UP001054945">
    <property type="component" value="Unassembled WGS sequence"/>
</dbReference>
<sequence>MPYNPVVSEVGYAYQKVASGELNIIKASTLKYALTKTYGKKSAMRLKGRWIYFEKQGNHYEINEYARCPLGFAVNSFKTVNIEIHLFDQTTDAQNDALGRYLDIALR</sequence>
<gene>
    <name evidence="1" type="ORF">CEXT_398331</name>
</gene>
<dbReference type="EMBL" id="BPLR01001025">
    <property type="protein sequence ID" value="GIY99242.1"/>
    <property type="molecule type" value="Genomic_DNA"/>
</dbReference>
<name>A0AAV4XWX3_CAEEX</name>
<keyword evidence="2" id="KW-1185">Reference proteome</keyword>
<comment type="caution">
    <text evidence="1">The sequence shown here is derived from an EMBL/GenBank/DDBJ whole genome shotgun (WGS) entry which is preliminary data.</text>
</comment>
<proteinExistence type="predicted"/>
<dbReference type="AlphaFoldDB" id="A0AAV4XWX3"/>
<evidence type="ECO:0000313" key="2">
    <source>
        <dbReference type="Proteomes" id="UP001054945"/>
    </source>
</evidence>
<accession>A0AAV4XWX3</accession>